<comment type="caution">
    <text evidence="2">The sequence shown here is derived from an EMBL/GenBank/DDBJ whole genome shotgun (WGS) entry which is preliminary data.</text>
</comment>
<dbReference type="EMBL" id="JQGA01000160">
    <property type="protein sequence ID" value="KGO77407.1"/>
    <property type="molecule type" value="Genomic_DNA"/>
</dbReference>
<keyword evidence="3" id="KW-1185">Reference proteome</keyword>
<feature type="compositionally biased region" description="Polar residues" evidence="1">
    <location>
        <begin position="179"/>
        <end position="192"/>
    </location>
</feature>
<dbReference type="Proteomes" id="UP000030104">
    <property type="component" value="Unassembled WGS sequence"/>
</dbReference>
<feature type="region of interest" description="Disordered" evidence="1">
    <location>
        <begin position="1"/>
        <end position="116"/>
    </location>
</feature>
<evidence type="ECO:0000313" key="2">
    <source>
        <dbReference type="EMBL" id="KGO77407.1"/>
    </source>
</evidence>
<dbReference type="AlphaFoldDB" id="A0A0A2LBB9"/>
<feature type="compositionally biased region" description="Polar residues" evidence="1">
    <location>
        <begin position="223"/>
        <end position="236"/>
    </location>
</feature>
<sequence>MPFPATPSPFRLSRRNPSTRRSGPQFAPTPRFLLSQSAKQKEDEEIDAIDDYGPSSTSKIARNPPATQSAARSRQQRDVIEDSDDAADIGDIQIGERDADDLPDDAIDSTPPEEPETLGILDAEFDALFAPVRDGNKRRRVEGATPFNQRNLTQIDPILSSPPKTANHSADPIDLPDKSGQNTTTWDMGTQGTPAPTARPFAPPASTPSDMKTPFRSRPRFMLSSTAKPPSSQSTPKFKLDTPGVTPPERRKPAFVLPRSPSPDPQAEDIPAPFSPSSRTLRRRGRNRAGVSNYIPGGMAAEVRGWILEMGTKRDQLQKPPLVHAPDSRVADSSLEKLNVYLLTARVIHASQSALSGCGSLAFLQAEVLTGNHVQGINPNPALNIMIMGPSRSQSAVRTIPSHSDATTTPHLRKGDLVGIHRGLNWSLELGNPFCQPQTAGQVSGNVLECGPFENGRHPETKEKWLIAMEWDLVEAAQ</sequence>
<protein>
    <submittedName>
        <fullName evidence="2">Uncharacterized protein</fullName>
    </submittedName>
</protein>
<feature type="region of interest" description="Disordered" evidence="1">
    <location>
        <begin position="137"/>
        <end position="286"/>
    </location>
</feature>
<reference evidence="2 3" key="1">
    <citation type="journal article" date="2015" name="Mol. Plant Microbe Interact.">
        <title>Genome, transcriptome, and functional analyses of Penicillium expansum provide new insights into secondary metabolism and pathogenicity.</title>
        <authorList>
            <person name="Ballester A.R."/>
            <person name="Marcet-Houben M."/>
            <person name="Levin E."/>
            <person name="Sela N."/>
            <person name="Selma-Lazaro C."/>
            <person name="Carmona L."/>
            <person name="Wisniewski M."/>
            <person name="Droby S."/>
            <person name="Gonzalez-Candelas L."/>
            <person name="Gabaldon T."/>
        </authorList>
    </citation>
    <scope>NUCLEOTIDE SEQUENCE [LARGE SCALE GENOMIC DNA]</scope>
    <source>
        <strain evidence="2 3">PHI-1</strain>
    </source>
</reference>
<feature type="compositionally biased region" description="Acidic residues" evidence="1">
    <location>
        <begin position="98"/>
        <end position="116"/>
    </location>
</feature>
<evidence type="ECO:0000256" key="1">
    <source>
        <dbReference type="SAM" id="MobiDB-lite"/>
    </source>
</evidence>
<gene>
    <name evidence="2" type="ORF">PITC_047800</name>
</gene>
<dbReference type="OrthoDB" id="5389296at2759"/>
<dbReference type="OMA" id="GWILEMG"/>
<evidence type="ECO:0000313" key="3">
    <source>
        <dbReference type="Proteomes" id="UP000030104"/>
    </source>
</evidence>
<accession>A0A0A2LBB9</accession>
<proteinExistence type="predicted"/>
<dbReference type="PhylomeDB" id="A0A0A2LBB9"/>
<name>A0A0A2LBB9_PENIT</name>
<dbReference type="HOGENOM" id="CLU_042683_0_0_1"/>
<organism evidence="2 3">
    <name type="scientific">Penicillium italicum</name>
    <name type="common">Blue mold</name>
    <dbReference type="NCBI Taxonomy" id="40296"/>
    <lineage>
        <taxon>Eukaryota</taxon>
        <taxon>Fungi</taxon>
        <taxon>Dikarya</taxon>
        <taxon>Ascomycota</taxon>
        <taxon>Pezizomycotina</taxon>
        <taxon>Eurotiomycetes</taxon>
        <taxon>Eurotiomycetidae</taxon>
        <taxon>Eurotiales</taxon>
        <taxon>Aspergillaceae</taxon>
        <taxon>Penicillium</taxon>
    </lineage>
</organism>
<feature type="compositionally biased region" description="Polar residues" evidence="1">
    <location>
        <begin position="54"/>
        <end position="73"/>
    </location>
</feature>